<sequence>MDSPATSYSTASNQGDPTRPEYVSQRDWNHRHQLFDPARSIKLQNIVAVKDNGSTLSDVSLRFAPTTCQTSTTTTTGFTVLTLVLFLSTSVLSRFPTNGKFYSTLTKAPCLYGSTPRSNKASTTNVDKASSQILRLLDHSRTVGGSQQGIRNEEMVYPPR</sequence>
<reference evidence="4" key="4">
    <citation type="journal article" date="2008" name="Nucleic Acids Res.">
        <title>The rice annotation project database (RAP-DB): 2008 update.</title>
        <authorList>
            <consortium name="The rice annotation project (RAP)"/>
        </authorList>
    </citation>
    <scope>GENOME REANNOTATION</scope>
    <source>
        <strain evidence="4">cv. Nipponbare</strain>
    </source>
</reference>
<name>Q2R742_ORYSJ</name>
<organism evidence="3 4">
    <name type="scientific">Oryza sativa subsp. japonica</name>
    <name type="common">Rice</name>
    <dbReference type="NCBI Taxonomy" id="39947"/>
    <lineage>
        <taxon>Eukaryota</taxon>
        <taxon>Viridiplantae</taxon>
        <taxon>Streptophyta</taxon>
        <taxon>Embryophyta</taxon>
        <taxon>Tracheophyta</taxon>
        <taxon>Spermatophyta</taxon>
        <taxon>Magnoliopsida</taxon>
        <taxon>Liliopsida</taxon>
        <taxon>Poales</taxon>
        <taxon>Poaceae</taxon>
        <taxon>BOP clade</taxon>
        <taxon>Oryzoideae</taxon>
        <taxon>Oryzeae</taxon>
        <taxon>Oryzinae</taxon>
        <taxon>Oryza</taxon>
        <taxon>Oryza sativa</taxon>
    </lineage>
</organism>
<reference evidence="4" key="1">
    <citation type="journal article" date="2005" name="Nature">
        <title>The map-based sequence of the rice genome.</title>
        <authorList>
            <consortium name="International rice genome sequencing project (IRGSP)"/>
            <person name="Matsumoto T."/>
            <person name="Wu J."/>
            <person name="Kanamori H."/>
            <person name="Katayose Y."/>
            <person name="Fujisawa M."/>
            <person name="Namiki N."/>
            <person name="Mizuno H."/>
            <person name="Yamamoto K."/>
            <person name="Antonio B.A."/>
            <person name="Baba T."/>
            <person name="Sakata K."/>
            <person name="Nagamura Y."/>
            <person name="Aoki H."/>
            <person name="Arikawa K."/>
            <person name="Arita K."/>
            <person name="Bito T."/>
            <person name="Chiden Y."/>
            <person name="Fujitsuka N."/>
            <person name="Fukunaka R."/>
            <person name="Hamada M."/>
            <person name="Harada C."/>
            <person name="Hayashi A."/>
            <person name="Hijishita S."/>
            <person name="Honda M."/>
            <person name="Hosokawa S."/>
            <person name="Ichikawa Y."/>
            <person name="Idonuma A."/>
            <person name="Iijima M."/>
            <person name="Ikeda M."/>
            <person name="Ikeno M."/>
            <person name="Ito K."/>
            <person name="Ito S."/>
            <person name="Ito T."/>
            <person name="Ito Y."/>
            <person name="Ito Y."/>
            <person name="Iwabuchi A."/>
            <person name="Kamiya K."/>
            <person name="Karasawa W."/>
            <person name="Kurita K."/>
            <person name="Katagiri S."/>
            <person name="Kikuta A."/>
            <person name="Kobayashi H."/>
            <person name="Kobayashi N."/>
            <person name="Machita K."/>
            <person name="Maehara T."/>
            <person name="Masukawa M."/>
            <person name="Mizubayashi T."/>
            <person name="Mukai Y."/>
            <person name="Nagasaki H."/>
            <person name="Nagata Y."/>
            <person name="Naito S."/>
            <person name="Nakashima M."/>
            <person name="Nakama Y."/>
            <person name="Nakamichi Y."/>
            <person name="Nakamura M."/>
            <person name="Meguro A."/>
            <person name="Negishi M."/>
            <person name="Ohta I."/>
            <person name="Ohta T."/>
            <person name="Okamoto M."/>
            <person name="Ono N."/>
            <person name="Saji S."/>
            <person name="Sakaguchi M."/>
            <person name="Sakai K."/>
            <person name="Shibata M."/>
            <person name="Shimokawa T."/>
            <person name="Song J."/>
            <person name="Takazaki Y."/>
            <person name="Terasawa K."/>
            <person name="Tsugane M."/>
            <person name="Tsuji K."/>
            <person name="Ueda S."/>
            <person name="Waki K."/>
            <person name="Yamagata H."/>
            <person name="Yamamoto M."/>
            <person name="Yamamoto S."/>
            <person name="Yamane H."/>
            <person name="Yoshiki S."/>
            <person name="Yoshihara R."/>
            <person name="Yukawa K."/>
            <person name="Zhong H."/>
            <person name="Yano M."/>
            <person name="Yuan Q."/>
            <person name="Ouyang S."/>
            <person name="Liu J."/>
            <person name="Jones K.M."/>
            <person name="Gansberger K."/>
            <person name="Moffat K."/>
            <person name="Hill J."/>
            <person name="Bera J."/>
            <person name="Fadrosh D."/>
            <person name="Jin S."/>
            <person name="Johri S."/>
            <person name="Kim M."/>
            <person name="Overton L."/>
            <person name="Reardon M."/>
            <person name="Tsitrin T."/>
            <person name="Vuong H."/>
            <person name="Weaver B."/>
            <person name="Ciecko A."/>
            <person name="Tallon L."/>
            <person name="Jackson J."/>
            <person name="Pai G."/>
            <person name="Aken S.V."/>
            <person name="Utterback T."/>
            <person name="Reidmuller S."/>
            <person name="Feldblyum T."/>
            <person name="Hsiao J."/>
            <person name="Zismann V."/>
            <person name="Iobst S."/>
            <person name="de Vazeille A.R."/>
            <person name="Buell C.R."/>
            <person name="Ying K."/>
            <person name="Li Y."/>
            <person name="Lu T."/>
            <person name="Huang Y."/>
            <person name="Zhao Q."/>
            <person name="Feng Q."/>
            <person name="Zhang L."/>
            <person name="Zhu J."/>
            <person name="Weng Q."/>
            <person name="Mu J."/>
            <person name="Lu Y."/>
            <person name="Fan D."/>
            <person name="Liu Y."/>
            <person name="Guan J."/>
            <person name="Zhang Y."/>
            <person name="Yu S."/>
            <person name="Liu X."/>
            <person name="Zhang Y."/>
            <person name="Hong G."/>
            <person name="Han B."/>
            <person name="Choisne N."/>
            <person name="Demange N."/>
            <person name="Orjeda G."/>
            <person name="Samain S."/>
            <person name="Cattolico L."/>
            <person name="Pelletier E."/>
            <person name="Couloux A."/>
            <person name="Segurens B."/>
            <person name="Wincker P."/>
            <person name="D'Hont A."/>
            <person name="Scarpelli C."/>
            <person name="Weissenbach J."/>
            <person name="Salanoubat M."/>
            <person name="Quetier F."/>
            <person name="Yu Y."/>
            <person name="Kim H.R."/>
            <person name="Rambo T."/>
            <person name="Currie J."/>
            <person name="Collura K."/>
            <person name="Luo M."/>
            <person name="Yang T."/>
            <person name="Ammiraju J.S.S."/>
            <person name="Engler F."/>
            <person name="Soderlund C."/>
            <person name="Wing R.A."/>
            <person name="Palmer L.E."/>
            <person name="de la Bastide M."/>
            <person name="Spiegel L."/>
            <person name="Nascimento L."/>
            <person name="Zutavern T."/>
            <person name="O'Shaughnessy A."/>
            <person name="Dike S."/>
            <person name="Dedhia N."/>
            <person name="Preston R."/>
            <person name="Balija V."/>
            <person name="McCombie W.R."/>
            <person name="Chow T."/>
            <person name="Chen H."/>
            <person name="Chung M."/>
            <person name="Chen C."/>
            <person name="Shaw J."/>
            <person name="Wu H."/>
            <person name="Hsiao K."/>
            <person name="Chao Y."/>
            <person name="Chu M."/>
            <person name="Cheng C."/>
            <person name="Hour A."/>
            <person name="Lee P."/>
            <person name="Lin S."/>
            <person name="Lin Y."/>
            <person name="Liou J."/>
            <person name="Liu S."/>
            <person name="Hsing Y."/>
            <person name="Raghuvanshi S."/>
            <person name="Mohanty A."/>
            <person name="Bharti A.K."/>
            <person name="Gaur A."/>
            <person name="Gupta V."/>
            <person name="Kumar D."/>
            <person name="Ravi V."/>
            <person name="Vij S."/>
            <person name="Kapur A."/>
            <person name="Khurana P."/>
            <person name="Khurana P."/>
            <person name="Khurana J.P."/>
            <person name="Tyagi A.K."/>
            <person name="Gaikwad K."/>
            <person name="Singh A."/>
            <person name="Dalal V."/>
            <person name="Srivastava S."/>
            <person name="Dixit A."/>
            <person name="Pal A.K."/>
            <person name="Ghazi I.A."/>
            <person name="Yadav M."/>
            <person name="Pandit A."/>
            <person name="Bhargava A."/>
            <person name="Sureshbabu K."/>
            <person name="Batra K."/>
            <person name="Sharma T.R."/>
            <person name="Mohapatra T."/>
            <person name="Singh N.K."/>
            <person name="Messing J."/>
            <person name="Nelson A.B."/>
            <person name="Fuks G."/>
            <person name="Kavchok S."/>
            <person name="Keizer G."/>
            <person name="Linton E."/>
            <person name="Llaca V."/>
            <person name="Song R."/>
            <person name="Tanyolac B."/>
            <person name="Young S."/>
            <person name="Ho-Il K."/>
            <person name="Hahn J.H."/>
            <person name="Sangsakoo G."/>
            <person name="Vanavichit A."/>
            <person name="de Mattos Luiz.A.T."/>
            <person name="Zimmer P.D."/>
            <person name="Malone G."/>
            <person name="Dellagostin O."/>
            <person name="de Oliveira A.C."/>
            <person name="Bevan M."/>
            <person name="Bancroft I."/>
            <person name="Minx P."/>
            <person name="Cordum H."/>
            <person name="Wilson R."/>
            <person name="Cheng Z."/>
            <person name="Jin W."/>
            <person name="Jiang J."/>
            <person name="Leong S.A."/>
            <person name="Iwama H."/>
            <person name="Gojobori T."/>
            <person name="Itoh T."/>
            <person name="Niimura Y."/>
            <person name="Fujii Y."/>
            <person name="Habara T."/>
            <person name="Sakai H."/>
            <person name="Sato Y."/>
            <person name="Wilson G."/>
            <person name="Kumar K."/>
            <person name="McCouch S."/>
            <person name="Juretic N."/>
            <person name="Hoen D."/>
            <person name="Wright S."/>
            <person name="Bruskiewich R."/>
            <person name="Bureau T."/>
            <person name="Miyao A."/>
            <person name="Hirochika H."/>
            <person name="Nishikawa T."/>
            <person name="Kadowaki K."/>
            <person name="Sugiura M."/>
            <person name="Burr B."/>
            <person name="Sasaki T."/>
        </authorList>
    </citation>
    <scope>NUCLEOTIDE SEQUENCE [LARGE SCALE GENOMIC DNA]</scope>
    <source>
        <strain evidence="4">cv. Nipponbare</strain>
    </source>
</reference>
<evidence type="ECO:0000313" key="4">
    <source>
        <dbReference type="Proteomes" id="UP000000763"/>
    </source>
</evidence>
<feature type="region of interest" description="Disordered" evidence="1">
    <location>
        <begin position="1"/>
        <end position="23"/>
    </location>
</feature>
<dbReference type="EMBL" id="AC120528">
    <property type="protein sequence ID" value="AAX92865.1"/>
    <property type="molecule type" value="Genomic_DNA"/>
</dbReference>
<accession>Q2R742</accession>
<evidence type="ECO:0000313" key="3">
    <source>
        <dbReference type="EMBL" id="AAX92900.1"/>
    </source>
</evidence>
<dbReference type="AlphaFoldDB" id="Q2R742"/>
<feature type="compositionally biased region" description="Polar residues" evidence="1">
    <location>
        <begin position="1"/>
        <end position="16"/>
    </location>
</feature>
<dbReference type="Proteomes" id="UP000000763">
    <property type="component" value="Chromosome 11"/>
</dbReference>
<evidence type="ECO:0000256" key="1">
    <source>
        <dbReference type="SAM" id="MobiDB-lite"/>
    </source>
</evidence>
<gene>
    <name evidence="2" type="ordered locus">LOC_Os11g17880</name>
</gene>
<proteinExistence type="predicted"/>
<evidence type="ECO:0000313" key="2">
    <source>
        <dbReference type="EMBL" id="AAX92865.1"/>
    </source>
</evidence>
<dbReference type="EMBL" id="AC133006">
    <property type="protein sequence ID" value="AAX92900.1"/>
    <property type="molecule type" value="Genomic_DNA"/>
</dbReference>
<reference evidence="3" key="2">
    <citation type="submission" date="2005-04" db="EMBL/GenBank/DDBJ databases">
        <authorList>
            <person name="Buell R."/>
        </authorList>
    </citation>
    <scope>NUCLEOTIDE SEQUENCE</scope>
</reference>
<protein>
    <submittedName>
        <fullName evidence="3">Uncharacterized protein</fullName>
    </submittedName>
</protein>
<reference evidence="3" key="3">
    <citation type="submission" date="2006-11" db="EMBL/GenBank/DDBJ databases">
        <title>.</title>
        <authorList>
            <person name="Buell C."/>
            <person name="Yuan Q."/>
            <person name="Ouyang S."/>
            <person name="Liu J."/>
            <person name="Wang A."/>
            <person name="Maiti R."/>
            <person name="Lin H."/>
            <person name="Zhu W."/>
            <person name="Hamilton J."/>
            <person name="Jones K."/>
            <person name="Tallon L."/>
            <person name="Feldblyum T."/>
            <person name="Tsitrin T."/>
            <person name="Bera J."/>
            <person name="Kim M."/>
            <person name="Jin S."/>
            <person name="Fadrosh D."/>
            <person name="Vuong H."/>
            <person name="Overton II L."/>
            <person name="Reardon M."/>
            <person name="Weaver B."/>
            <person name="Johri S."/>
            <person name="Lewis M."/>
            <person name="Utterback T."/>
            <person name="Van Aken S."/>
            <person name="Wortman J."/>
            <person name="Haas B."/>
            <person name="Koo H."/>
            <person name="Zismann V."/>
            <person name="Hsiao J."/>
            <person name="Iobst S."/>
            <person name="de Vazeilles A."/>
            <person name="White O."/>
            <person name="Salzberg S."/>
            <person name="Fraser C."/>
        </authorList>
    </citation>
    <scope>NUCLEOTIDE SEQUENCE</scope>
</reference>